<keyword evidence="2" id="KW-1185">Reference proteome</keyword>
<dbReference type="Proteomes" id="UP000622648">
    <property type="component" value="Unassembled WGS sequence"/>
</dbReference>
<evidence type="ECO:0000313" key="2">
    <source>
        <dbReference type="Proteomes" id="UP000622648"/>
    </source>
</evidence>
<dbReference type="Gene3D" id="1.10.10.10">
    <property type="entry name" value="Winged helix-like DNA-binding domain superfamily/Winged helix DNA-binding domain"/>
    <property type="match status" value="1"/>
</dbReference>
<reference evidence="2" key="1">
    <citation type="journal article" date="2019" name="Int. J. Syst. Evol. Microbiol.">
        <title>The Global Catalogue of Microorganisms (GCM) 10K type strain sequencing project: providing services to taxonomists for standard genome sequencing and annotation.</title>
        <authorList>
            <consortium name="The Broad Institute Genomics Platform"/>
            <consortium name="The Broad Institute Genome Sequencing Center for Infectious Disease"/>
            <person name="Wu L."/>
            <person name="Ma J."/>
        </authorList>
    </citation>
    <scope>NUCLEOTIDE SEQUENCE [LARGE SCALE GENOMIC DNA]</scope>
    <source>
        <strain evidence="2">CGMCC 1.15644</strain>
    </source>
</reference>
<gene>
    <name evidence="1" type="ORF">GCM10011413_19390</name>
</gene>
<name>A0ABQ1SPG9_9SPHI</name>
<comment type="caution">
    <text evidence="1">The sequence shown here is derived from an EMBL/GenBank/DDBJ whole genome shotgun (WGS) entry which is preliminary data.</text>
</comment>
<evidence type="ECO:0008006" key="3">
    <source>
        <dbReference type="Google" id="ProtNLM"/>
    </source>
</evidence>
<evidence type="ECO:0000313" key="1">
    <source>
        <dbReference type="EMBL" id="GGE53181.1"/>
    </source>
</evidence>
<protein>
    <recommendedName>
        <fullName evidence="3">HTH cro/C1-type domain-containing protein</fullName>
    </recommendedName>
</protein>
<dbReference type="InterPro" id="IPR036388">
    <property type="entry name" value="WH-like_DNA-bd_sf"/>
</dbReference>
<sequence length="159" mass="18715">MSIVPDIDLIEFLNLKLIISMTAKLRHGEILERIVRRNRMGISELSRKLNVSRRTIYNWFGQDKLNQEIIWQIGQSIGQNLSISFPDVFVERNAEATGLAETGDKRFTDSNSVYFWMNKYIHLLEKYNSLLSVEEEEANADDQHKMPLKNRRTETFMYQ</sequence>
<organism evidence="1 2">
    <name type="scientific">Pedobacter psychrotolerans</name>
    <dbReference type="NCBI Taxonomy" id="1843235"/>
    <lineage>
        <taxon>Bacteria</taxon>
        <taxon>Pseudomonadati</taxon>
        <taxon>Bacteroidota</taxon>
        <taxon>Sphingobacteriia</taxon>
        <taxon>Sphingobacteriales</taxon>
        <taxon>Sphingobacteriaceae</taxon>
        <taxon>Pedobacter</taxon>
    </lineage>
</organism>
<proteinExistence type="predicted"/>
<accession>A0ABQ1SPG9</accession>
<dbReference type="EMBL" id="BMJO01000003">
    <property type="protein sequence ID" value="GGE53181.1"/>
    <property type="molecule type" value="Genomic_DNA"/>
</dbReference>